<evidence type="ECO:0000313" key="7">
    <source>
        <dbReference type="Proteomes" id="UP000198916"/>
    </source>
</evidence>
<evidence type="ECO:0000256" key="2">
    <source>
        <dbReference type="ARBA" id="ARBA00012438"/>
    </source>
</evidence>
<dbReference type="PROSITE" id="PS50109">
    <property type="entry name" value="HIS_KIN"/>
    <property type="match status" value="1"/>
</dbReference>
<evidence type="ECO:0000256" key="1">
    <source>
        <dbReference type="ARBA" id="ARBA00000085"/>
    </source>
</evidence>
<dbReference type="InterPro" id="IPR003661">
    <property type="entry name" value="HisK_dim/P_dom"/>
</dbReference>
<dbReference type="InterPro" id="IPR005467">
    <property type="entry name" value="His_kinase_dom"/>
</dbReference>
<accession>A0A1H7RFZ6</accession>
<dbReference type="EMBL" id="FNZR01000007">
    <property type="protein sequence ID" value="SEL59015.1"/>
    <property type="molecule type" value="Genomic_DNA"/>
</dbReference>
<dbReference type="Proteomes" id="UP000198916">
    <property type="component" value="Unassembled WGS sequence"/>
</dbReference>
<feature type="domain" description="Histidine kinase" evidence="5">
    <location>
        <begin position="464"/>
        <end position="714"/>
    </location>
</feature>
<dbReference type="CDD" id="cd00082">
    <property type="entry name" value="HisKA"/>
    <property type="match status" value="1"/>
</dbReference>
<dbReference type="Gene3D" id="1.10.287.130">
    <property type="match status" value="1"/>
</dbReference>
<dbReference type="EC" id="2.7.13.3" evidence="2"/>
<dbReference type="RefSeq" id="WP_177181168.1">
    <property type="nucleotide sequence ID" value="NZ_FNZR01000007.1"/>
</dbReference>
<dbReference type="PANTHER" id="PTHR43065:SF50">
    <property type="entry name" value="HISTIDINE KINASE"/>
    <property type="match status" value="1"/>
</dbReference>
<dbReference type="PRINTS" id="PR00344">
    <property type="entry name" value="BCTRLSENSOR"/>
</dbReference>
<evidence type="ECO:0000256" key="4">
    <source>
        <dbReference type="SAM" id="SignalP"/>
    </source>
</evidence>
<comment type="catalytic activity">
    <reaction evidence="1">
        <text>ATP + protein L-histidine = ADP + protein N-phospho-L-histidine.</text>
        <dbReference type="EC" id="2.7.13.3"/>
    </reaction>
</comment>
<keyword evidence="7" id="KW-1185">Reference proteome</keyword>
<feature type="signal peptide" evidence="4">
    <location>
        <begin position="1"/>
        <end position="21"/>
    </location>
</feature>
<dbReference type="InterPro" id="IPR004358">
    <property type="entry name" value="Sig_transdc_His_kin-like_C"/>
</dbReference>
<dbReference type="GO" id="GO:0000155">
    <property type="term" value="F:phosphorelay sensor kinase activity"/>
    <property type="evidence" value="ECO:0007669"/>
    <property type="project" value="InterPro"/>
</dbReference>
<dbReference type="Gene3D" id="3.30.565.10">
    <property type="entry name" value="Histidine kinase-like ATPase, C-terminal domain"/>
    <property type="match status" value="1"/>
</dbReference>
<dbReference type="SUPFAM" id="SSF55874">
    <property type="entry name" value="ATPase domain of HSP90 chaperone/DNA topoisomerase II/histidine kinase"/>
    <property type="match status" value="1"/>
</dbReference>
<evidence type="ECO:0000256" key="3">
    <source>
        <dbReference type="ARBA" id="ARBA00022553"/>
    </source>
</evidence>
<dbReference type="Pfam" id="PF07696">
    <property type="entry name" value="7TMR-DISMED2"/>
    <property type="match status" value="1"/>
</dbReference>
<dbReference type="InterPro" id="IPR036097">
    <property type="entry name" value="HisK_dim/P_sf"/>
</dbReference>
<organism evidence="6 7">
    <name type="scientific">Parapedobacter koreensis</name>
    <dbReference type="NCBI Taxonomy" id="332977"/>
    <lineage>
        <taxon>Bacteria</taxon>
        <taxon>Pseudomonadati</taxon>
        <taxon>Bacteroidota</taxon>
        <taxon>Sphingobacteriia</taxon>
        <taxon>Sphingobacteriales</taxon>
        <taxon>Sphingobacteriaceae</taxon>
        <taxon>Parapedobacter</taxon>
    </lineage>
</organism>
<evidence type="ECO:0000259" key="5">
    <source>
        <dbReference type="PROSITE" id="PS50109"/>
    </source>
</evidence>
<dbReference type="InterPro" id="IPR003594">
    <property type="entry name" value="HATPase_dom"/>
</dbReference>
<keyword evidence="4" id="KW-0732">Signal</keyword>
<feature type="chain" id="PRO_5011491397" description="histidine kinase" evidence="4">
    <location>
        <begin position="22"/>
        <end position="717"/>
    </location>
</feature>
<dbReference type="SMART" id="SM00387">
    <property type="entry name" value="HATPase_c"/>
    <property type="match status" value="1"/>
</dbReference>
<reference evidence="7" key="1">
    <citation type="submission" date="2016-10" db="EMBL/GenBank/DDBJ databases">
        <authorList>
            <person name="Varghese N."/>
            <person name="Submissions S."/>
        </authorList>
    </citation>
    <scope>NUCLEOTIDE SEQUENCE [LARGE SCALE GENOMIC DNA]</scope>
    <source>
        <strain evidence="7">Jip14</strain>
    </source>
</reference>
<dbReference type="InterPro" id="IPR011623">
    <property type="entry name" value="7TMR_DISM_rcpt_extracell_dom1"/>
</dbReference>
<dbReference type="Pfam" id="PF02518">
    <property type="entry name" value="HATPase_c"/>
    <property type="match status" value="1"/>
</dbReference>
<dbReference type="AlphaFoldDB" id="A0A1H7RFZ6"/>
<dbReference type="Pfam" id="PF07695">
    <property type="entry name" value="7TMR-DISM_7TM"/>
    <property type="match status" value="1"/>
</dbReference>
<gene>
    <name evidence="6" type="ORF">SAMN05421740_10785</name>
</gene>
<dbReference type="Gene3D" id="2.60.40.2380">
    <property type="match status" value="1"/>
</dbReference>
<dbReference type="STRING" id="332977.SAMN05421740_10785"/>
<name>A0A1H7RFZ6_9SPHI</name>
<dbReference type="InterPro" id="IPR036890">
    <property type="entry name" value="HATPase_C_sf"/>
</dbReference>
<dbReference type="InterPro" id="IPR011622">
    <property type="entry name" value="7TMR_DISM_rcpt_extracell_dom2"/>
</dbReference>
<keyword evidence="3" id="KW-0597">Phosphoprotein</keyword>
<protein>
    <recommendedName>
        <fullName evidence="2">histidine kinase</fullName>
        <ecNumber evidence="2">2.7.13.3</ecNumber>
    </recommendedName>
</protein>
<sequence length="717" mass="80742">MCSNLLSTFLLIISSIPSVFSQSAIQFTENGQNQYIGKYLSIFQDSTRQLTLGDIQSNPTLFKPINRSVPNLGTGSANNWVKFVLQNNTDADNLIVSLSHTAIDEVTFYRVNNGQVDSLHIKSGDPLRTRAYRHQFFLFDVPLAHGASATCYLKLYSNKQLQVPIAIHTPKNLVEILSTVDILSAAYIGVMLSMILYNLFLFFSTRETHYFVYVNYIFWVTIAQAAIMGFIGRILPIENDWLSANMITFSGAMSGIGAIFFVKSFLQTAQDSPKFNKLLNLFLAGYLLAIVILIIGFPLIAYRIVNVVAGFGSMIVVILAFQLSRHKYEQTKYFLFAWCVFLISVIVYVLKDYDILPYNFFTLRSVQIGSAIEAVLLSFALAAKINTYRKEKEESQTQALLISKENEKLIREQNIILEQRVEERTYALKESNESLQKTLTHLKETQAQLVEAEKMASLGQLTAGVAHEINNPINFVTSNVAPLRRDINMIWNTLDEIEKIALSDSPVEEKERYINAHKDELDFDYLKEEIDFLLKGMHEGANRTAEIVKSLRIFSRVDEDSLKFADINEGLESTLVILNSVVKEGVRVAKHYAELPFVECYPGKLNQVFLNIITNALYAINKKFDGKSGGLLEIKTEVDSVNVYISIKDNGTGMPAGVREKIFEPFFTTKEVGEGTGLGMSIAYNTIKKHQGEIKIESEVGEGTNFILVIPLKQQLH</sequence>
<dbReference type="PANTHER" id="PTHR43065">
    <property type="entry name" value="SENSOR HISTIDINE KINASE"/>
    <property type="match status" value="1"/>
</dbReference>
<proteinExistence type="predicted"/>
<evidence type="ECO:0000313" key="6">
    <source>
        <dbReference type="EMBL" id="SEL59015.1"/>
    </source>
</evidence>
<dbReference type="SUPFAM" id="SSF47384">
    <property type="entry name" value="Homodimeric domain of signal transducing histidine kinase"/>
    <property type="match status" value="1"/>
</dbReference>